<dbReference type="PANTHER" id="PTHR32175:SF20">
    <property type="entry name" value="SULFOTRANSFERASE"/>
    <property type="match status" value="1"/>
</dbReference>
<protein>
    <recommendedName>
        <fullName evidence="1">Sulfotransferase</fullName>
        <ecNumber evidence="1">2.8.2.-</ecNumber>
    </recommendedName>
</protein>
<dbReference type="SUPFAM" id="SSF52540">
    <property type="entry name" value="P-loop containing nucleoside triphosphate hydrolases"/>
    <property type="match status" value="1"/>
</dbReference>
<organism evidence="4 5">
    <name type="scientific">Trapa incisa</name>
    <dbReference type="NCBI Taxonomy" id="236973"/>
    <lineage>
        <taxon>Eukaryota</taxon>
        <taxon>Viridiplantae</taxon>
        <taxon>Streptophyta</taxon>
        <taxon>Embryophyta</taxon>
        <taxon>Tracheophyta</taxon>
        <taxon>Spermatophyta</taxon>
        <taxon>Magnoliopsida</taxon>
        <taxon>eudicotyledons</taxon>
        <taxon>Gunneridae</taxon>
        <taxon>Pentapetalae</taxon>
        <taxon>rosids</taxon>
        <taxon>malvids</taxon>
        <taxon>Myrtales</taxon>
        <taxon>Lythraceae</taxon>
        <taxon>Trapa</taxon>
    </lineage>
</organism>
<dbReference type="InterPro" id="IPR027417">
    <property type="entry name" value="P-loop_NTPase"/>
</dbReference>
<dbReference type="Gene3D" id="3.40.50.300">
    <property type="entry name" value="P-loop containing nucleotide triphosphate hydrolases"/>
    <property type="match status" value="1"/>
</dbReference>
<evidence type="ECO:0000259" key="3">
    <source>
        <dbReference type="Pfam" id="PF00685"/>
    </source>
</evidence>
<name>A0AAN7LBY0_9MYRT</name>
<keyword evidence="2" id="KW-1133">Transmembrane helix</keyword>
<comment type="caution">
    <text evidence="4">The sequence shown here is derived from an EMBL/GenBank/DDBJ whole genome shotgun (WGS) entry which is preliminary data.</text>
</comment>
<dbReference type="GO" id="GO:0008146">
    <property type="term" value="F:sulfotransferase activity"/>
    <property type="evidence" value="ECO:0007669"/>
    <property type="project" value="InterPro"/>
</dbReference>
<dbReference type="EMBL" id="JAXIOK010000002">
    <property type="protein sequence ID" value="KAK4778281.1"/>
    <property type="molecule type" value="Genomic_DNA"/>
</dbReference>
<dbReference type="Pfam" id="PF00685">
    <property type="entry name" value="Sulfotransfer_1"/>
    <property type="match status" value="1"/>
</dbReference>
<accession>A0AAN7LBY0</accession>
<dbReference type="Proteomes" id="UP001345219">
    <property type="component" value="Chromosome 14"/>
</dbReference>
<evidence type="ECO:0000313" key="4">
    <source>
        <dbReference type="EMBL" id="KAK4778281.1"/>
    </source>
</evidence>
<feature type="transmembrane region" description="Helical" evidence="2">
    <location>
        <begin position="24"/>
        <end position="43"/>
    </location>
</feature>
<keyword evidence="5" id="KW-1185">Reference proteome</keyword>
<dbReference type="EC" id="2.8.2.-" evidence="1"/>
<dbReference type="PANTHER" id="PTHR32175">
    <property type="entry name" value="PROTEIN, PUTATIVE, EXPRESSED-RELATED"/>
    <property type="match status" value="1"/>
</dbReference>
<gene>
    <name evidence="4" type="ORF">SAY87_018468</name>
</gene>
<evidence type="ECO:0000313" key="5">
    <source>
        <dbReference type="Proteomes" id="UP001345219"/>
    </source>
</evidence>
<dbReference type="AlphaFoldDB" id="A0AAN7LBY0"/>
<evidence type="ECO:0000256" key="2">
    <source>
        <dbReference type="SAM" id="Phobius"/>
    </source>
</evidence>
<feature type="domain" description="Sulfotransferase" evidence="3">
    <location>
        <begin position="100"/>
        <end position="299"/>
    </location>
</feature>
<dbReference type="InterPro" id="IPR000863">
    <property type="entry name" value="Sulfotransferase_dom"/>
</dbReference>
<keyword evidence="2" id="KW-0472">Membrane</keyword>
<evidence type="ECO:0000256" key="1">
    <source>
        <dbReference type="RuleBase" id="RU361155"/>
    </source>
</evidence>
<reference evidence="4 5" key="1">
    <citation type="journal article" date="2023" name="Hortic Res">
        <title>Pangenome of water caltrop reveals structural variations and asymmetric subgenome divergence after allopolyploidization.</title>
        <authorList>
            <person name="Zhang X."/>
            <person name="Chen Y."/>
            <person name="Wang L."/>
            <person name="Yuan Y."/>
            <person name="Fang M."/>
            <person name="Shi L."/>
            <person name="Lu R."/>
            <person name="Comes H.P."/>
            <person name="Ma Y."/>
            <person name="Chen Y."/>
            <person name="Huang G."/>
            <person name="Zhou Y."/>
            <person name="Zheng Z."/>
            <person name="Qiu Y."/>
        </authorList>
    </citation>
    <scope>NUCLEOTIDE SEQUENCE [LARGE SCALE GENOMIC DNA]</scope>
    <source>
        <tissue evidence="4">Roots</tissue>
    </source>
</reference>
<dbReference type="InterPro" id="IPR052796">
    <property type="entry name" value="Nod_factor_sulfotransferase"/>
</dbReference>
<proteinExistence type="inferred from homology"/>
<keyword evidence="2" id="KW-0812">Transmembrane</keyword>
<comment type="similarity">
    <text evidence="1">Belongs to the sulfotransferase 1 family.</text>
</comment>
<sequence length="341" mass="39524">MAEAVYYFSKDSFIIKPLKKTSPLLHRMILLIFSMICGVYIVSICVRQISRIQIEEVQTIEGPFPTRAVIEITVPLLHYPMPKTFNRSECAQNPVRLFAILSMQRSGSGWFEALLNSHTNLSSNGEIFSSWERRQNISSIIQTLDRVYNLDWFSSAAKNECSAAVGFKWMFNQGLMEHHKDIVEYFNRRGVSAIFLFRRNLLRRMVSVLSNNYDRYAKLLNGTHKSHVHSEQEASMLSTYKPLINSTSLITDLKEMEESTARVMSYFNSTRHIVLYYEDLIRNRTKLEDVQEFLKLPVRELTSSQVKIHKGSLPDLISNWNEVHSALNGTVYKDFINDPDY</sequence>
<keyword evidence="1" id="KW-0808">Transferase</keyword>